<name>A0A6C0EMS8_9ZZZZ</name>
<proteinExistence type="predicted"/>
<evidence type="ECO:0000313" key="1">
    <source>
        <dbReference type="EMBL" id="QHT28665.1"/>
    </source>
</evidence>
<organism evidence="1">
    <name type="scientific">viral metagenome</name>
    <dbReference type="NCBI Taxonomy" id="1070528"/>
    <lineage>
        <taxon>unclassified sequences</taxon>
        <taxon>metagenomes</taxon>
        <taxon>organismal metagenomes</taxon>
    </lineage>
</organism>
<dbReference type="AlphaFoldDB" id="A0A6C0EMS8"/>
<accession>A0A6C0EMS8</accession>
<protein>
    <submittedName>
        <fullName evidence="1">Uncharacterized protein</fullName>
    </submittedName>
</protein>
<dbReference type="EMBL" id="MN738863">
    <property type="protein sequence ID" value="QHT28665.1"/>
    <property type="molecule type" value="Genomic_DNA"/>
</dbReference>
<sequence>MTYFTNQDINNLYNNHYSKKELENLRYTYKNRINTYKTCSLNQFSQSNNHLLTI</sequence>
<reference evidence="1" key="1">
    <citation type="journal article" date="2020" name="Nature">
        <title>Giant virus diversity and host interactions through global metagenomics.</title>
        <authorList>
            <person name="Schulz F."/>
            <person name="Roux S."/>
            <person name="Paez-Espino D."/>
            <person name="Jungbluth S."/>
            <person name="Walsh D.A."/>
            <person name="Denef V.J."/>
            <person name="McMahon K.D."/>
            <person name="Konstantinidis K.T."/>
            <person name="Eloe-Fadrosh E.A."/>
            <person name="Kyrpides N.C."/>
            <person name="Woyke T."/>
        </authorList>
    </citation>
    <scope>NUCLEOTIDE SEQUENCE</scope>
    <source>
        <strain evidence="1">GVMAG-M-3300001351-8</strain>
    </source>
</reference>